<dbReference type="Proteomes" id="UP000516380">
    <property type="component" value="Chromosome"/>
</dbReference>
<reference evidence="4 5" key="1">
    <citation type="submission" date="2017-02" db="EMBL/GenBank/DDBJ databases">
        <title>Complete genome sequences of Mycobacterium kansasii strains isolated from rhesus macaques.</title>
        <authorList>
            <person name="Panda A."/>
            <person name="Nagaraj S."/>
            <person name="Zhao X."/>
            <person name="Tettelin H."/>
            <person name="Detolla L.J."/>
        </authorList>
    </citation>
    <scope>NUCLEOTIDE SEQUENCE [LARGE SCALE GENOMIC DNA]</scope>
    <source>
        <strain evidence="3 4">11-3469</strain>
        <strain evidence="2 5">11-3813</strain>
    </source>
</reference>
<dbReference type="Proteomes" id="UP000188532">
    <property type="component" value="Unassembled WGS sequence"/>
</dbReference>
<reference evidence="1 6" key="2">
    <citation type="submission" date="2020-07" db="EMBL/GenBank/DDBJ databases">
        <title>Mycobacterium kansasii (former subtype) with zoonotic potential isolated from diseased indoor pet cat, Japan.</title>
        <authorList>
            <person name="Fukano H."/>
            <person name="Terazono T."/>
            <person name="Hoshino Y."/>
        </authorList>
    </citation>
    <scope>NUCLEOTIDE SEQUENCE [LARGE SCALE GENOMIC DNA]</scope>
    <source>
        <strain evidence="1 6">Kuro-I</strain>
    </source>
</reference>
<dbReference type="Gene3D" id="3.60.15.10">
    <property type="entry name" value="Ribonuclease Z/Hydroxyacylglutathione hydrolase-like"/>
    <property type="match status" value="1"/>
</dbReference>
<dbReference type="AlphaFoldDB" id="A0A1V3WKL7"/>
<evidence type="ECO:0000313" key="3">
    <source>
        <dbReference type="EMBL" id="OOK84545.1"/>
    </source>
</evidence>
<accession>A0A1V3WKL7</accession>
<evidence type="ECO:0000313" key="4">
    <source>
        <dbReference type="Proteomes" id="UP000188532"/>
    </source>
</evidence>
<dbReference type="STRING" id="1768.B1T50_20960"/>
<dbReference type="InterPro" id="IPR050114">
    <property type="entry name" value="UPF0173_UPF0282_UlaG_hydrolase"/>
</dbReference>
<sequence>MHARGLQVMEFGKALEVAAITVTFVGNATTLIAAGGLTVLTDPNFRLPFGLTVTMDGRQGTGLVQLLELPKAIPIHIDDYGVFASPRADFVREMTHRGLADRIIELERGASVTV</sequence>
<evidence type="ECO:0000313" key="5">
    <source>
        <dbReference type="Proteomes" id="UP000189229"/>
    </source>
</evidence>
<dbReference type="PANTHER" id="PTHR43546:SF7">
    <property type="entry name" value="METALLO-BETA-LACTAMASE DOMAIN-CONTAINING PROTEIN"/>
    <property type="match status" value="1"/>
</dbReference>
<dbReference type="EMBL" id="MVBM01000008">
    <property type="protein sequence ID" value="OOK67517.1"/>
    <property type="molecule type" value="Genomic_DNA"/>
</dbReference>
<gene>
    <name evidence="3" type="ORF">BZL29_0344</name>
    <name evidence="2" type="ORF">BZL30_7504</name>
    <name evidence="1" type="ORF">NIIDMKKI_59590</name>
</gene>
<evidence type="ECO:0000313" key="2">
    <source>
        <dbReference type="EMBL" id="OOK67517.1"/>
    </source>
</evidence>
<evidence type="ECO:0000313" key="1">
    <source>
        <dbReference type="EMBL" id="BCI90753.1"/>
    </source>
</evidence>
<dbReference type="PANTHER" id="PTHR43546">
    <property type="entry name" value="UPF0173 METAL-DEPENDENT HYDROLASE MJ1163-RELATED"/>
    <property type="match status" value="1"/>
</dbReference>
<organism evidence="2 5">
    <name type="scientific">Mycobacterium kansasii</name>
    <dbReference type="NCBI Taxonomy" id="1768"/>
    <lineage>
        <taxon>Bacteria</taxon>
        <taxon>Bacillati</taxon>
        <taxon>Actinomycetota</taxon>
        <taxon>Actinomycetes</taxon>
        <taxon>Mycobacteriales</taxon>
        <taxon>Mycobacteriaceae</taxon>
        <taxon>Mycobacterium</taxon>
    </lineage>
</organism>
<protein>
    <submittedName>
        <fullName evidence="2">Uncharacterized protein</fullName>
    </submittedName>
</protein>
<dbReference type="EMBL" id="AP023343">
    <property type="protein sequence ID" value="BCI90753.1"/>
    <property type="molecule type" value="Genomic_DNA"/>
</dbReference>
<evidence type="ECO:0000313" key="6">
    <source>
        <dbReference type="Proteomes" id="UP000516380"/>
    </source>
</evidence>
<keyword evidence="6" id="KW-1185">Reference proteome</keyword>
<name>A0A1V3WKL7_MYCKA</name>
<proteinExistence type="predicted"/>
<dbReference type="EMBL" id="MVBN01000001">
    <property type="protein sequence ID" value="OOK84545.1"/>
    <property type="molecule type" value="Genomic_DNA"/>
</dbReference>
<dbReference type="Proteomes" id="UP000189229">
    <property type="component" value="Unassembled WGS sequence"/>
</dbReference>
<dbReference type="InterPro" id="IPR036866">
    <property type="entry name" value="RibonucZ/Hydroxyglut_hydro"/>
</dbReference>